<dbReference type="GO" id="GO:0040027">
    <property type="term" value="P:negative regulation of vulval development"/>
    <property type="evidence" value="ECO:0007669"/>
    <property type="project" value="InterPro"/>
</dbReference>
<dbReference type="Pfam" id="PF05699">
    <property type="entry name" value="Dimer_Tnp_hAT"/>
    <property type="match status" value="1"/>
</dbReference>
<dbReference type="EMBL" id="UZAH01009148">
    <property type="protein sequence ID" value="VDO35204.1"/>
    <property type="molecule type" value="Genomic_DNA"/>
</dbReference>
<reference evidence="4" key="2">
    <citation type="submission" date="2019-09" db="UniProtKB">
        <authorList>
            <consortium name="WormBaseParasite"/>
        </authorList>
    </citation>
    <scope>IDENTIFICATION</scope>
</reference>
<dbReference type="GO" id="GO:0046983">
    <property type="term" value="F:protein dimerization activity"/>
    <property type="evidence" value="ECO:0007669"/>
    <property type="project" value="InterPro"/>
</dbReference>
<protein>
    <submittedName>
        <fullName evidence="4">Dimer_Tnp_hAT domain-containing protein</fullName>
    </submittedName>
</protein>
<dbReference type="WBParaSite" id="HPBE_0000344901-mRNA-1">
    <property type="protein sequence ID" value="HPBE_0000344901-mRNA-1"/>
    <property type="gene ID" value="HPBE_0000344901"/>
</dbReference>
<gene>
    <name evidence="2" type="ORF">HPBE_LOCUS3450</name>
</gene>
<dbReference type="AlphaFoldDB" id="A0A183FBA7"/>
<name>A0A183FBA7_HELPZ</name>
<dbReference type="PANTHER" id="PTHR22716">
    <property type="entry name" value="ETS CLASS TRANSCRIPTION FACTOR-RELATED-RELATED"/>
    <property type="match status" value="1"/>
</dbReference>
<organism evidence="3 4">
    <name type="scientific">Heligmosomoides polygyrus</name>
    <name type="common">Parasitic roundworm</name>
    <dbReference type="NCBI Taxonomy" id="6339"/>
    <lineage>
        <taxon>Eukaryota</taxon>
        <taxon>Metazoa</taxon>
        <taxon>Ecdysozoa</taxon>
        <taxon>Nematoda</taxon>
        <taxon>Chromadorea</taxon>
        <taxon>Rhabditida</taxon>
        <taxon>Rhabditina</taxon>
        <taxon>Rhabditomorpha</taxon>
        <taxon>Strongyloidea</taxon>
        <taxon>Heligmosomidae</taxon>
        <taxon>Heligmosomoides</taxon>
    </lineage>
</organism>
<keyword evidence="3" id="KW-1185">Reference proteome</keyword>
<accession>A0A183FBA7</accession>
<dbReference type="InterPro" id="IPR040129">
    <property type="entry name" value="Lin-15B-like"/>
</dbReference>
<dbReference type="Proteomes" id="UP000050761">
    <property type="component" value="Unassembled WGS sequence"/>
</dbReference>
<dbReference type="InterPro" id="IPR008906">
    <property type="entry name" value="HATC_C_dom"/>
</dbReference>
<reference evidence="2 3" key="1">
    <citation type="submission" date="2018-11" db="EMBL/GenBank/DDBJ databases">
        <authorList>
            <consortium name="Pathogen Informatics"/>
        </authorList>
    </citation>
    <scope>NUCLEOTIDE SEQUENCE [LARGE SCALE GENOMIC DNA]</scope>
</reference>
<evidence type="ECO:0000259" key="1">
    <source>
        <dbReference type="Pfam" id="PF05699"/>
    </source>
</evidence>
<accession>A0A3P7VLI0</accession>
<evidence type="ECO:0000313" key="3">
    <source>
        <dbReference type="Proteomes" id="UP000050761"/>
    </source>
</evidence>
<dbReference type="InterPro" id="IPR012337">
    <property type="entry name" value="RNaseH-like_sf"/>
</dbReference>
<dbReference type="SUPFAM" id="SSF53098">
    <property type="entry name" value="Ribonuclease H-like"/>
    <property type="match status" value="1"/>
</dbReference>
<dbReference type="OrthoDB" id="5875715at2759"/>
<evidence type="ECO:0000313" key="4">
    <source>
        <dbReference type="WBParaSite" id="HPBE_0000344901-mRNA-1"/>
    </source>
</evidence>
<proteinExistence type="predicted"/>
<sequence>MLLAKTTKYFANCFLDETVRMATLLDPRFAFVETILNADDWWKISQRLVDKKCKCKKHIVIELRQYSLLLKKSRPENNANPYRWWHLHSEQFPFLAKEVPKYLVIPATSVDCEAEVYCGVNMLKSS</sequence>
<feature type="domain" description="HAT C-terminal dimerisation" evidence="1">
    <location>
        <begin position="62"/>
        <end position="113"/>
    </location>
</feature>
<evidence type="ECO:0000313" key="2">
    <source>
        <dbReference type="EMBL" id="VDO35204.1"/>
    </source>
</evidence>